<comment type="similarity">
    <text evidence="1">Belongs to the serpin family.</text>
</comment>
<dbReference type="InterPro" id="IPR042178">
    <property type="entry name" value="Serpin_sf_1"/>
</dbReference>
<gene>
    <name evidence="3" type="ORF">MERR_LOCUS41053</name>
</gene>
<accession>A0A6D2L142</accession>
<dbReference type="OrthoDB" id="671595at2759"/>
<evidence type="ECO:0000313" key="3">
    <source>
        <dbReference type="EMBL" id="CAA7053817.1"/>
    </source>
</evidence>
<comment type="caution">
    <text evidence="3">The sequence shown here is derived from an EMBL/GenBank/DDBJ whole genome shotgun (WGS) entry which is preliminary data.</text>
</comment>
<feature type="compositionally biased region" description="Polar residues" evidence="2">
    <location>
        <begin position="22"/>
        <end position="32"/>
    </location>
</feature>
<dbReference type="InterPro" id="IPR036186">
    <property type="entry name" value="Serpin_sf"/>
</dbReference>
<dbReference type="SUPFAM" id="SSF56574">
    <property type="entry name" value="Serpins"/>
    <property type="match status" value="1"/>
</dbReference>
<reference evidence="3" key="1">
    <citation type="submission" date="2020-01" db="EMBL/GenBank/DDBJ databases">
        <authorList>
            <person name="Mishra B."/>
        </authorList>
    </citation>
    <scope>NUCLEOTIDE SEQUENCE [LARGE SCALE GENOMIC DNA]</scope>
</reference>
<evidence type="ECO:0000256" key="2">
    <source>
        <dbReference type="SAM" id="MobiDB-lite"/>
    </source>
</evidence>
<dbReference type="Proteomes" id="UP000467841">
    <property type="component" value="Unassembled WGS sequence"/>
</dbReference>
<evidence type="ECO:0000256" key="1">
    <source>
        <dbReference type="ARBA" id="ARBA00009500"/>
    </source>
</evidence>
<protein>
    <recommendedName>
        <fullName evidence="5">Serpin domain-containing protein</fullName>
    </recommendedName>
</protein>
<keyword evidence="4" id="KW-1185">Reference proteome</keyword>
<feature type="region of interest" description="Disordered" evidence="2">
    <location>
        <begin position="19"/>
        <end position="43"/>
    </location>
</feature>
<evidence type="ECO:0000313" key="4">
    <source>
        <dbReference type="Proteomes" id="UP000467841"/>
    </source>
</evidence>
<dbReference type="Gene3D" id="3.30.497.10">
    <property type="entry name" value="Antithrombin, subunit I, domain 2"/>
    <property type="match status" value="1"/>
</dbReference>
<sequence>MFARRFTISSSIVSKMMKKNQKLSTSSETDLSVSKMKKKPNVSKSQVITTSPLREAMKKQNDADWFLTGKVIASEARHSNFVFSPASLNAAVAMVEAAGARSASEERKALSSEIATVVFADGSKKGGPKITAINGVWVESNHSLLIRR</sequence>
<proteinExistence type="inferred from homology"/>
<organism evidence="3 4">
    <name type="scientific">Microthlaspi erraticum</name>
    <dbReference type="NCBI Taxonomy" id="1685480"/>
    <lineage>
        <taxon>Eukaryota</taxon>
        <taxon>Viridiplantae</taxon>
        <taxon>Streptophyta</taxon>
        <taxon>Embryophyta</taxon>
        <taxon>Tracheophyta</taxon>
        <taxon>Spermatophyta</taxon>
        <taxon>Magnoliopsida</taxon>
        <taxon>eudicotyledons</taxon>
        <taxon>Gunneridae</taxon>
        <taxon>Pentapetalae</taxon>
        <taxon>rosids</taxon>
        <taxon>malvids</taxon>
        <taxon>Brassicales</taxon>
        <taxon>Brassicaceae</taxon>
        <taxon>Coluteocarpeae</taxon>
        <taxon>Microthlaspi</taxon>
    </lineage>
</organism>
<evidence type="ECO:0008006" key="5">
    <source>
        <dbReference type="Google" id="ProtNLM"/>
    </source>
</evidence>
<dbReference type="EMBL" id="CACVBM020001551">
    <property type="protein sequence ID" value="CAA7053817.1"/>
    <property type="molecule type" value="Genomic_DNA"/>
</dbReference>
<dbReference type="AlphaFoldDB" id="A0A6D2L142"/>
<name>A0A6D2L142_9BRAS</name>